<dbReference type="AlphaFoldDB" id="A0A6G8S6S2"/>
<dbReference type="KEGG" id="alj:G8D99_13540"/>
<dbReference type="Proteomes" id="UP000501939">
    <property type="component" value="Chromosome"/>
</dbReference>
<evidence type="ECO:0000256" key="1">
    <source>
        <dbReference type="SAM" id="Coils"/>
    </source>
</evidence>
<proteinExistence type="predicted"/>
<feature type="coiled-coil region" evidence="1">
    <location>
        <begin position="71"/>
        <end position="102"/>
    </location>
</feature>
<protein>
    <submittedName>
        <fullName evidence="2">Uncharacterized protein</fullName>
    </submittedName>
</protein>
<accession>A0A6G8S6S2</accession>
<keyword evidence="1" id="KW-0175">Coiled coil</keyword>
<evidence type="ECO:0000313" key="2">
    <source>
        <dbReference type="EMBL" id="QIO09936.1"/>
    </source>
</evidence>
<sequence>MNFNLNPRLFMAVAISSCCLISACSSEKNIAEPKQGAESVDASDELKHQIETKPVKKFAVTQQDAHDIALLNDYEQNFNRMTNDLENELKQLEAQGNLTDEMNHQRKRDLIQSSLNMLKELELKTEQGRYIQGLFYQYWENQAKVYEELHQSGSNELKNPTDAIEGMGDYYTAQAQLKHWQAQTPQ</sequence>
<name>A0A6G8S6S2_9GAMM</name>
<organism evidence="2 3">
    <name type="scientific">Acinetobacter lanii</name>
    <dbReference type="NCBI Taxonomy" id="2715163"/>
    <lineage>
        <taxon>Bacteria</taxon>
        <taxon>Pseudomonadati</taxon>
        <taxon>Pseudomonadota</taxon>
        <taxon>Gammaproteobacteria</taxon>
        <taxon>Moraxellales</taxon>
        <taxon>Moraxellaceae</taxon>
        <taxon>Acinetobacter</taxon>
    </lineage>
</organism>
<dbReference type="RefSeq" id="WP_166326786.1">
    <property type="nucleotide sequence ID" value="NZ_CP049916.1"/>
</dbReference>
<dbReference type="EMBL" id="CP049916">
    <property type="protein sequence ID" value="QIO09936.1"/>
    <property type="molecule type" value="Genomic_DNA"/>
</dbReference>
<gene>
    <name evidence="2" type="ORF">G8D99_13540</name>
</gene>
<evidence type="ECO:0000313" key="3">
    <source>
        <dbReference type="Proteomes" id="UP000501939"/>
    </source>
</evidence>
<reference evidence="2 3" key="1">
    <citation type="submission" date="2020-03" db="EMBL/GenBank/DDBJ databases">
        <authorList>
            <person name="Zhu W."/>
        </authorList>
    </citation>
    <scope>NUCLEOTIDE SEQUENCE [LARGE SCALE GENOMIC DNA]</scope>
    <source>
        <strain evidence="2 3">185</strain>
    </source>
</reference>
<keyword evidence="3" id="KW-1185">Reference proteome</keyword>